<keyword evidence="3" id="KW-1185">Reference proteome</keyword>
<gene>
    <name evidence="2" type="ORF">OKA05_13155</name>
</gene>
<proteinExistence type="inferred from homology"/>
<sequence>MKLEIDVPESAFSALRQAPGELAASMRLMAAIKWYETGMLSQERAAELAGQSRQDFLLSMPRVGVSPFQGVDDDLAAFA</sequence>
<dbReference type="InterPro" id="IPR005368">
    <property type="entry name" value="UPF0175"/>
</dbReference>
<organism evidence="2 3">
    <name type="scientific">Luteolibacter arcticus</name>
    <dbReference type="NCBI Taxonomy" id="1581411"/>
    <lineage>
        <taxon>Bacteria</taxon>
        <taxon>Pseudomonadati</taxon>
        <taxon>Verrucomicrobiota</taxon>
        <taxon>Verrucomicrobiia</taxon>
        <taxon>Verrucomicrobiales</taxon>
        <taxon>Verrucomicrobiaceae</taxon>
        <taxon>Luteolibacter</taxon>
    </lineage>
</organism>
<name>A0ABT3GJ44_9BACT</name>
<evidence type="ECO:0000313" key="2">
    <source>
        <dbReference type="EMBL" id="MCW1923506.1"/>
    </source>
</evidence>
<dbReference type="EMBL" id="JAPDDT010000005">
    <property type="protein sequence ID" value="MCW1923506.1"/>
    <property type="molecule type" value="Genomic_DNA"/>
</dbReference>
<evidence type="ECO:0000256" key="1">
    <source>
        <dbReference type="ARBA" id="ARBA00005651"/>
    </source>
</evidence>
<evidence type="ECO:0000313" key="3">
    <source>
        <dbReference type="Proteomes" id="UP001320876"/>
    </source>
</evidence>
<comment type="caution">
    <text evidence="2">The sequence shown here is derived from an EMBL/GenBank/DDBJ whole genome shotgun (WGS) entry which is preliminary data.</text>
</comment>
<accession>A0ABT3GJ44</accession>
<comment type="similarity">
    <text evidence="1">Belongs to the UPF0175 family.</text>
</comment>
<dbReference type="PANTHER" id="PTHR37525:SF1">
    <property type="entry name" value="UPF0175 PROTEIN SSL1255"/>
    <property type="match status" value="1"/>
</dbReference>
<protein>
    <submittedName>
        <fullName evidence="2">UPF0175 family protein</fullName>
    </submittedName>
</protein>
<dbReference type="Proteomes" id="UP001320876">
    <property type="component" value="Unassembled WGS sequence"/>
</dbReference>
<dbReference type="Pfam" id="PF03683">
    <property type="entry name" value="UPF0175"/>
    <property type="match status" value="1"/>
</dbReference>
<dbReference type="InterPro" id="IPR052264">
    <property type="entry name" value="UPF0175_domain"/>
</dbReference>
<dbReference type="RefSeq" id="WP_264487615.1">
    <property type="nucleotide sequence ID" value="NZ_JAPDDT010000005.1"/>
</dbReference>
<reference evidence="2 3" key="1">
    <citation type="submission" date="2022-10" db="EMBL/GenBank/DDBJ databases">
        <title>Luteolibacter arcticus strain CCTCC AB 2014275, whole genome shotgun sequencing project.</title>
        <authorList>
            <person name="Zhao G."/>
            <person name="Shen L."/>
        </authorList>
    </citation>
    <scope>NUCLEOTIDE SEQUENCE [LARGE SCALE GENOMIC DNA]</scope>
    <source>
        <strain evidence="2 3">CCTCC AB 2014275</strain>
    </source>
</reference>
<dbReference type="PANTHER" id="PTHR37525">
    <property type="entry name" value="UPF0175 PROTEIN SSL1255"/>
    <property type="match status" value="1"/>
</dbReference>